<organism evidence="1 2">
    <name type="scientific">Rhabditophanes sp. KR3021</name>
    <dbReference type="NCBI Taxonomy" id="114890"/>
    <lineage>
        <taxon>Eukaryota</taxon>
        <taxon>Metazoa</taxon>
        <taxon>Ecdysozoa</taxon>
        <taxon>Nematoda</taxon>
        <taxon>Chromadorea</taxon>
        <taxon>Rhabditida</taxon>
        <taxon>Tylenchina</taxon>
        <taxon>Panagrolaimomorpha</taxon>
        <taxon>Strongyloidoidea</taxon>
        <taxon>Alloionematidae</taxon>
        <taxon>Rhabditophanes</taxon>
    </lineage>
</organism>
<dbReference type="WBParaSite" id="RSKR_0000304300.1">
    <property type="protein sequence ID" value="RSKR_0000304300.1"/>
    <property type="gene ID" value="RSKR_0000304300"/>
</dbReference>
<dbReference type="Proteomes" id="UP000095286">
    <property type="component" value="Unplaced"/>
</dbReference>
<proteinExistence type="predicted"/>
<accession>A0AC35TPP7</accession>
<evidence type="ECO:0000313" key="2">
    <source>
        <dbReference type="WBParaSite" id="RSKR_0000304300.1"/>
    </source>
</evidence>
<name>A0AC35TPP7_9BILA</name>
<reference evidence="2" key="1">
    <citation type="submission" date="2016-11" db="UniProtKB">
        <authorList>
            <consortium name="WormBaseParasite"/>
        </authorList>
    </citation>
    <scope>IDENTIFICATION</scope>
    <source>
        <strain evidence="2">KR3021</strain>
    </source>
</reference>
<evidence type="ECO:0000313" key="1">
    <source>
        <dbReference type="Proteomes" id="UP000095286"/>
    </source>
</evidence>
<protein>
    <submittedName>
        <fullName evidence="2">ABC transporter domain-containing protein</fullName>
    </submittedName>
</protein>
<sequence length="334" mass="38043">MVFFITPDYWGYGKEKSKDSVVDNDRVEDDKCLYREAVDITSQPLIKIQSLWKSYQENTISHIKKAVTGHKLTYVVKNLTLNIYEHTIMSLLGHNGAGKTSTINVLTGVHSPTKGNVFINNLDIRTRMTDIRRDLGFCPQHNVLLGFLSPIEHLEFFCQLKGQKFERDEAIELLEKIHMADKKNVRADKLSGGQKRKLSLAIALIGNSKVVILDEPSAGVDVHSCREIWNLLLAEKHRRTILITTHYMEEADILSDHISIMLNGKLQCVGSPLYLKKTFGAGYHLNSQFVEHDGRRDMVDTNVNNVFNLLKLHCPEVKIQSYYAEQATYILSDK</sequence>